<accession>A0A6B8RMC3</accession>
<feature type="domain" description="BIG2" evidence="2">
    <location>
        <begin position="1362"/>
        <end position="1445"/>
    </location>
</feature>
<evidence type="ECO:0000313" key="3">
    <source>
        <dbReference type="EMBL" id="QGQ96693.1"/>
    </source>
</evidence>
<keyword evidence="4" id="KW-1185">Reference proteome</keyword>
<dbReference type="SMART" id="SM00635">
    <property type="entry name" value="BID_2"/>
    <property type="match status" value="4"/>
</dbReference>
<dbReference type="EMBL" id="CP034235">
    <property type="protein sequence ID" value="QGQ96693.1"/>
    <property type="molecule type" value="Genomic_DNA"/>
</dbReference>
<feature type="domain" description="BIG2" evidence="2">
    <location>
        <begin position="997"/>
        <end position="1073"/>
    </location>
</feature>
<proteinExistence type="predicted"/>
<dbReference type="Gene3D" id="2.60.40.1080">
    <property type="match status" value="4"/>
</dbReference>
<feature type="domain" description="BIG2" evidence="2">
    <location>
        <begin position="1552"/>
        <end position="1630"/>
    </location>
</feature>
<name>A0A6B8RMC3_9BACL</name>
<dbReference type="Gene3D" id="2.80.10.50">
    <property type="match status" value="1"/>
</dbReference>
<dbReference type="SUPFAM" id="SSF49373">
    <property type="entry name" value="Invasin/intimin cell-adhesion fragments"/>
    <property type="match status" value="2"/>
</dbReference>
<evidence type="ECO:0000259" key="2">
    <source>
        <dbReference type="SMART" id="SM00635"/>
    </source>
</evidence>
<dbReference type="InterPro" id="IPR022409">
    <property type="entry name" value="PKD/Chitinase_dom"/>
</dbReference>
<gene>
    <name evidence="3" type="ORF">EHS13_18310</name>
</gene>
<protein>
    <submittedName>
        <fullName evidence="3">DUF5057 domain-containing protein</fullName>
    </submittedName>
</protein>
<dbReference type="Proteomes" id="UP000426246">
    <property type="component" value="Chromosome"/>
</dbReference>
<feature type="domain" description="BIG2" evidence="2">
    <location>
        <begin position="1176"/>
        <end position="1258"/>
    </location>
</feature>
<dbReference type="InterPro" id="IPR003343">
    <property type="entry name" value="Big_2"/>
</dbReference>
<reference evidence="4" key="1">
    <citation type="submission" date="2018-11" db="EMBL/GenBank/DDBJ databases">
        <title>Complete genome sequence of Paenibacillus sp. ML311-T8.</title>
        <authorList>
            <person name="Nam Y.-D."/>
            <person name="Kang J."/>
            <person name="Chung W.-H."/>
            <person name="Park Y.S."/>
        </authorList>
    </citation>
    <scope>NUCLEOTIDE SEQUENCE [LARGE SCALE GENOMIC DNA]</scope>
    <source>
        <strain evidence="4">ML311-T8</strain>
    </source>
</reference>
<dbReference type="InterPro" id="IPR008999">
    <property type="entry name" value="Actin-crosslinking"/>
</dbReference>
<dbReference type="Pfam" id="PF02368">
    <property type="entry name" value="Big_2"/>
    <property type="match status" value="2"/>
</dbReference>
<sequence>MILMKTLTLFDKLKPKKTGLKKKQLNLLLIATLIISSISYIGNKPGIAHAAAAPITISLKSTITNGNYVSSGKLGTTALTASSTSVWFGELFDLEDLGNGDFALKSRANKLYVSVNSSNALIASKSSTATSILTSAEKFKKTINSNNTISLNSNSTLKYVTVNLTTNQLTASQLTNTSNAEQFQISTPYDLNKTIRILEITESGSSDLNVDTVIGNTTNNIVVFETIKMKTFVALRGELDGKYDAIYIGKGIYNPTGVAPGVMNATGTDALHNTKALLNDITNLKANEIVNGYINKGLPVMFYSDQATNGGFLYQNKFADGSRGKLYTTFSTYNSLTPKSNVIFVSAADILSTTAFINKTNLLQNANIRPRINMTSKPIDYTADVNKIYFAGEDLTFTFNIGNVADITQRHLVAKLYMGIDYVLLFGADQLIATQPITSLTGNTLTFHLPKGYSGLHYWKLELVDLGNSLKDTETGLIRYKDQKTIINVLQVLPVNGDSSSLLKPTNLNQSYLETPDYKINITVKTITDFNTSDYLNLNGKYDMIIFGFTDSYNNSAEINALASAATKAFIKTGQSVMFTHDTIFNNGTTSNQNWLNYFQTATGQIAPWTNMGYGAPLTSTTTKKVNDGILTQFPFYIGSAGITPSVALTHDQYYTLDLENRNIIPWYNITGGTRDNDDSWNHYYTYSNGNVTYSGTGHTNTNFPDWEQKLFVNTMYRAFIGSNHAPTLEIYSPEAYSISANNIIPSTSNILVSFKPDDFDLVDRTLNTTIKYKINNSGNWVTWLAESERSSGEVITQNFANPLPISDYPFGGDLTIQISTTDKSFAIVTKEIVVKIVNVAANLDISRTVSANVIENQIEKNENVDITYTIAPKSIASATGIAASDLVIRGIKLQELFPADMDIITLPSIITGQNKTGSLATGFTLNGNLPDIQYRLNGTKFIADPIVFKITVKPSKNKNYLLNNSNLTFSDFKIGSLTPLSKTLPFTAFSLQGVTRVTSLTLDHADIAKGDNSKLIAKYAPFDATDFNFTWESSDPTIVSIDPISGNYIGVNQGTAQITVNATDGSGLIGTNTVTVIQPGINIIGQNSVYVKDTINLEGVFVSINENVTSSSWTVISGTDKVNLTNGAGPLNKVLEGLETGSATIQLDVSTLTAGTKLPRSYSTTLIVNVYNSVDSVSIDINGSDEVTVGSNINLTARITPSDGKNSGYTWTLLNPSTPPIASKSDSNNTTTLTGLLNGDVTVQVTVGGINGSVSRSVQKTIHVKPNFNITGPNKVNVGEQINLEGIFLPNTPNITSATWSITSGGTGTNKIIELTNDSSMLKKVITGLKKGSAAIELTVTTLTDISRDYTRSFTVTVSNPVTSVNIDSDFDEVAVGDTLKLTASITPYNGDNSGYTWTIVNPSNPAVASKVDSNKTTTLTGLTEGDITIMVSLGGINDEEPKTKTKIIHVRKPLNSISINNFDPIYVGDSITLNSNIAPGTIVDNSSYTWEMVGPTTVANITSTNIHQSSTDIKGLTAGTAEVQVSLLNVSATKPITVKWLITSLGFTSSSTNIQLKPDAALSLIDTNLLTIGTDLTDVSKRNGALIWSTSNSSIVSVTPNGEISGKKLGFADIRVTYKDRPLVTFAVIRVYVVNGDYY</sequence>
<dbReference type="KEGG" id="ppsc:EHS13_18310"/>
<dbReference type="CDD" id="cd00257">
    <property type="entry name" value="beta-trefoil_FSCN-like"/>
    <property type="match status" value="1"/>
</dbReference>
<evidence type="ECO:0000313" key="4">
    <source>
        <dbReference type="Proteomes" id="UP000426246"/>
    </source>
</evidence>
<organism evidence="3 4">
    <name type="scientific">Paenibacillus psychroresistens</name>
    <dbReference type="NCBI Taxonomy" id="1778678"/>
    <lineage>
        <taxon>Bacteria</taxon>
        <taxon>Bacillati</taxon>
        <taxon>Bacillota</taxon>
        <taxon>Bacilli</taxon>
        <taxon>Bacillales</taxon>
        <taxon>Paenibacillaceae</taxon>
        <taxon>Paenibacillus</taxon>
    </lineage>
</organism>
<dbReference type="SUPFAM" id="SSF50405">
    <property type="entry name" value="Actin-crosslinking proteins"/>
    <property type="match status" value="1"/>
</dbReference>
<feature type="domain" description="PKD/Chitinase" evidence="1">
    <location>
        <begin position="1179"/>
        <end position="1268"/>
    </location>
</feature>
<dbReference type="InterPro" id="IPR008964">
    <property type="entry name" value="Invasin/intimin_cell_adhesion"/>
</dbReference>
<evidence type="ECO:0000259" key="1">
    <source>
        <dbReference type="SMART" id="SM00089"/>
    </source>
</evidence>
<dbReference type="SMART" id="SM00089">
    <property type="entry name" value="PKD"/>
    <property type="match status" value="1"/>
</dbReference>